<dbReference type="PaxDb" id="67767-A0A0J7KAH9"/>
<dbReference type="EMBL" id="LBMM01010794">
    <property type="protein sequence ID" value="KMQ87227.1"/>
    <property type="molecule type" value="Genomic_DNA"/>
</dbReference>
<accession>A0A0J7KAH9</accession>
<organism evidence="3 4">
    <name type="scientific">Lasius niger</name>
    <name type="common">Black garden ant</name>
    <dbReference type="NCBI Taxonomy" id="67767"/>
    <lineage>
        <taxon>Eukaryota</taxon>
        <taxon>Metazoa</taxon>
        <taxon>Ecdysozoa</taxon>
        <taxon>Arthropoda</taxon>
        <taxon>Hexapoda</taxon>
        <taxon>Insecta</taxon>
        <taxon>Pterygota</taxon>
        <taxon>Neoptera</taxon>
        <taxon>Endopterygota</taxon>
        <taxon>Hymenoptera</taxon>
        <taxon>Apocrita</taxon>
        <taxon>Aculeata</taxon>
        <taxon>Formicoidea</taxon>
        <taxon>Formicidae</taxon>
        <taxon>Formicinae</taxon>
        <taxon>Lasius</taxon>
        <taxon>Lasius</taxon>
    </lineage>
</organism>
<dbReference type="Proteomes" id="UP000036403">
    <property type="component" value="Unassembled WGS sequence"/>
</dbReference>
<gene>
    <name evidence="3" type="ORF">RF55_13541</name>
    <name evidence="2" type="ORF">RF55_13558</name>
</gene>
<sequence>MLKAKQEIKRIARMDIEKFVKDVKDVQNNSKMDKTKKNPLDSNKEGGGQRLRRKRSLVSEKGMRHISRLMRLISGKQPLDNVVGLVKIQPMKILFDHRGEFNVVTEAAIKQIESKVGRLERLKDSEYSSIPEKRKEN</sequence>
<keyword evidence="4" id="KW-1185">Reference proteome</keyword>
<evidence type="ECO:0000313" key="3">
    <source>
        <dbReference type="EMBL" id="KMQ87236.1"/>
    </source>
</evidence>
<proteinExistence type="predicted"/>
<feature type="compositionally biased region" description="Basic and acidic residues" evidence="1">
    <location>
        <begin position="25"/>
        <end position="44"/>
    </location>
</feature>
<evidence type="ECO:0000256" key="1">
    <source>
        <dbReference type="SAM" id="MobiDB-lite"/>
    </source>
</evidence>
<comment type="caution">
    <text evidence="3">The sequence shown here is derived from an EMBL/GenBank/DDBJ whole genome shotgun (WGS) entry which is preliminary data.</text>
</comment>
<evidence type="ECO:0000313" key="4">
    <source>
        <dbReference type="Proteomes" id="UP000036403"/>
    </source>
</evidence>
<dbReference type="EMBL" id="LBMM01010789">
    <property type="protein sequence ID" value="KMQ87236.1"/>
    <property type="molecule type" value="Genomic_DNA"/>
</dbReference>
<evidence type="ECO:0000313" key="2">
    <source>
        <dbReference type="EMBL" id="KMQ87227.1"/>
    </source>
</evidence>
<name>A0A0J7KAH9_LASNI</name>
<dbReference type="AlphaFoldDB" id="A0A0J7KAH9"/>
<feature type="region of interest" description="Disordered" evidence="1">
    <location>
        <begin position="25"/>
        <end position="60"/>
    </location>
</feature>
<protein>
    <submittedName>
        <fullName evidence="3">Uncharacterized protein</fullName>
    </submittedName>
</protein>
<reference evidence="3 4" key="1">
    <citation type="submission" date="2015-04" db="EMBL/GenBank/DDBJ databases">
        <title>Lasius niger genome sequencing.</title>
        <authorList>
            <person name="Konorov E.A."/>
            <person name="Nikitin M.A."/>
            <person name="Kirill M.V."/>
            <person name="Chang P."/>
        </authorList>
    </citation>
    <scope>NUCLEOTIDE SEQUENCE [LARGE SCALE GENOMIC DNA]</scope>
    <source>
        <tissue evidence="3">Whole</tissue>
    </source>
</reference>